<dbReference type="RefSeq" id="WP_141753060.1">
    <property type="nucleotide sequence ID" value="NZ_CP132484.1"/>
</dbReference>
<evidence type="ECO:0000313" key="2">
    <source>
        <dbReference type="Proteomes" id="UP001229832"/>
    </source>
</evidence>
<dbReference type="Proteomes" id="UP001229832">
    <property type="component" value="Chromosome"/>
</dbReference>
<name>A0ABD7ZA50_LACZE</name>
<organism evidence="1 2">
    <name type="scientific">Lacticaseibacillus zeae subsp. silagei</name>
    <dbReference type="NCBI Taxonomy" id="3068307"/>
    <lineage>
        <taxon>Bacteria</taxon>
        <taxon>Bacillati</taxon>
        <taxon>Bacillota</taxon>
        <taxon>Bacilli</taxon>
        <taxon>Lactobacillales</taxon>
        <taxon>Lactobacillaceae</taxon>
        <taxon>Lacticaseibacillus</taxon>
    </lineage>
</organism>
<accession>A0ABD7ZA50</accession>
<evidence type="ECO:0000313" key="1">
    <source>
        <dbReference type="EMBL" id="WLV83786.1"/>
    </source>
</evidence>
<sequence length="125" mass="13716">MLLIKLKGTQNEKSNSVSSSFSTSIIWHRLFSYLAGLKPCDFSFTLLIASGYRRDQEMAAQTTCPGDVPATKSMNKNNGGYASLSGQAVDTEEHLFKIVPDIGISFERHSRSATIIAEVCHDNTI</sequence>
<dbReference type="GeneID" id="93267903"/>
<dbReference type="AlphaFoldDB" id="A0ABD7ZA50"/>
<dbReference type="EMBL" id="CP132485">
    <property type="protein sequence ID" value="WLV83786.1"/>
    <property type="molecule type" value="Genomic_DNA"/>
</dbReference>
<proteinExistence type="predicted"/>
<reference evidence="1 2" key="1">
    <citation type="submission" date="2023-08" db="EMBL/GenBank/DDBJ databases">
        <authorList>
            <person name="Buchebner-Jance M."/>
        </authorList>
    </citation>
    <scope>NUCLEOTIDE SEQUENCE [LARGE SCALE GENOMIC DNA]</scope>
    <source>
        <strain evidence="1 2">NCIMB 15475</strain>
    </source>
</reference>
<gene>
    <name evidence="1" type="ORF">LACZS2_000176</name>
</gene>
<protein>
    <submittedName>
        <fullName evidence="1">Uncharacterized protein</fullName>
    </submittedName>
</protein>
<keyword evidence="2" id="KW-1185">Reference proteome</keyword>